<evidence type="ECO:0000313" key="1">
    <source>
        <dbReference type="EMBL" id="EKS00516.1"/>
    </source>
</evidence>
<dbReference type="AlphaFoldDB" id="A0AA87SXR1"/>
<reference evidence="1 2" key="1">
    <citation type="journal article" date="2014" name="Int. J. Syst. Evol. Microbiol.">
        <title>Leptospira mayottensis sp. nov., a pathogenic species of the genus Leptospira isolated from humans.</title>
        <authorList>
            <person name="Bourhy P."/>
            <person name="Collet L."/>
            <person name="Brisse S."/>
            <person name="Picardeau M."/>
        </authorList>
    </citation>
    <scope>NUCLEOTIDE SEQUENCE [LARGE SCALE GENOMIC DNA]</scope>
    <source>
        <strain evidence="1 2">200901122</strain>
    </source>
</reference>
<comment type="caution">
    <text evidence="1">The sequence shown here is derived from an EMBL/GenBank/DDBJ whole genome shotgun (WGS) entry which is preliminary data.</text>
</comment>
<name>A0AA87SXR1_9LEPT</name>
<sequence length="111" mass="12637">MSLSIRLPTKNPGNYHIVLGTNGLFSSEFISLFKISLNGKGHKELPFQIKKPNKQSRIFASIDFSIQEGDSYGNEYIDCHITVIGKKVNLLSPKNTALFRQNFLEFGFRKR</sequence>
<evidence type="ECO:0000313" key="2">
    <source>
        <dbReference type="Proteomes" id="UP000001343"/>
    </source>
</evidence>
<dbReference type="Proteomes" id="UP000001343">
    <property type="component" value="Unassembled WGS sequence"/>
</dbReference>
<proteinExistence type="predicted"/>
<organism evidence="1 2">
    <name type="scientific">Leptospira mayottensis 200901122</name>
    <dbReference type="NCBI Taxonomy" id="1193010"/>
    <lineage>
        <taxon>Bacteria</taxon>
        <taxon>Pseudomonadati</taxon>
        <taxon>Spirochaetota</taxon>
        <taxon>Spirochaetia</taxon>
        <taxon>Leptospirales</taxon>
        <taxon>Leptospiraceae</taxon>
        <taxon>Leptospira</taxon>
    </lineage>
</organism>
<protein>
    <submittedName>
        <fullName evidence="1">Uncharacterized protein</fullName>
    </submittedName>
</protein>
<accession>A0AA87SXR1</accession>
<gene>
    <name evidence="1" type="ORF">LEP1GSC125_2674</name>
</gene>
<dbReference type="EMBL" id="AKWM02000032">
    <property type="protein sequence ID" value="EKS00516.1"/>
    <property type="molecule type" value="Genomic_DNA"/>
</dbReference>